<organism evidence="1 2">
    <name type="scientific">Sphaerobolus stellatus (strain SS14)</name>
    <dbReference type="NCBI Taxonomy" id="990650"/>
    <lineage>
        <taxon>Eukaryota</taxon>
        <taxon>Fungi</taxon>
        <taxon>Dikarya</taxon>
        <taxon>Basidiomycota</taxon>
        <taxon>Agaricomycotina</taxon>
        <taxon>Agaricomycetes</taxon>
        <taxon>Phallomycetidae</taxon>
        <taxon>Geastrales</taxon>
        <taxon>Sphaerobolaceae</taxon>
        <taxon>Sphaerobolus</taxon>
    </lineage>
</organism>
<dbReference type="HOGENOM" id="CLU_092517_0_0_1"/>
<reference evidence="1 2" key="1">
    <citation type="submission" date="2014-06" db="EMBL/GenBank/DDBJ databases">
        <title>Evolutionary Origins and Diversification of the Mycorrhizal Mutualists.</title>
        <authorList>
            <consortium name="DOE Joint Genome Institute"/>
            <consortium name="Mycorrhizal Genomics Consortium"/>
            <person name="Kohler A."/>
            <person name="Kuo A."/>
            <person name="Nagy L.G."/>
            <person name="Floudas D."/>
            <person name="Copeland A."/>
            <person name="Barry K.W."/>
            <person name="Cichocki N."/>
            <person name="Veneault-Fourrey C."/>
            <person name="LaButti K."/>
            <person name="Lindquist E.A."/>
            <person name="Lipzen A."/>
            <person name="Lundell T."/>
            <person name="Morin E."/>
            <person name="Murat C."/>
            <person name="Riley R."/>
            <person name="Ohm R."/>
            <person name="Sun H."/>
            <person name="Tunlid A."/>
            <person name="Henrissat B."/>
            <person name="Grigoriev I.V."/>
            <person name="Hibbett D.S."/>
            <person name="Martin F."/>
        </authorList>
    </citation>
    <scope>NUCLEOTIDE SEQUENCE [LARGE SCALE GENOMIC DNA]</scope>
    <source>
        <strain evidence="1 2">SS14</strain>
    </source>
</reference>
<gene>
    <name evidence="1" type="ORF">M422DRAFT_55199</name>
</gene>
<dbReference type="EMBL" id="KN837346">
    <property type="protein sequence ID" value="KIJ27112.1"/>
    <property type="molecule type" value="Genomic_DNA"/>
</dbReference>
<evidence type="ECO:0000313" key="1">
    <source>
        <dbReference type="EMBL" id="KIJ27112.1"/>
    </source>
</evidence>
<dbReference type="OrthoDB" id="3353107at2759"/>
<accession>A0A0C9UDB0</accession>
<dbReference type="AlphaFoldDB" id="A0A0C9UDB0"/>
<name>A0A0C9UDB0_SPHS4</name>
<keyword evidence="2" id="KW-1185">Reference proteome</keyword>
<dbReference type="Proteomes" id="UP000054279">
    <property type="component" value="Unassembled WGS sequence"/>
</dbReference>
<evidence type="ECO:0000313" key="2">
    <source>
        <dbReference type="Proteomes" id="UP000054279"/>
    </source>
</evidence>
<protein>
    <submittedName>
        <fullName evidence="1">Uncharacterized protein</fullName>
    </submittedName>
</protein>
<sequence length="152" mass="17888">MQGFPAEEYENVPQDLATIYDNVQPEADSSDSDITDQEDLDDLERRVLQELCRNVKHKGPKIPRHQDPFTHPEMHEILDNTLQQVAELNFLPESYGMQPEEWEDDEYPQSEIIVGRRKKEAIIQLPLGIWYSQAVRWTRALYIMNELLYSLE</sequence>
<proteinExistence type="predicted"/>